<comment type="caution">
    <text evidence="2">The sequence shown here is derived from an EMBL/GenBank/DDBJ whole genome shotgun (WGS) entry which is preliminary data.</text>
</comment>
<evidence type="ECO:0000313" key="3">
    <source>
        <dbReference type="Proteomes" id="UP001307849"/>
    </source>
</evidence>
<protein>
    <submittedName>
        <fullName evidence="2">Uncharacterized protein</fullName>
    </submittedName>
</protein>
<evidence type="ECO:0000256" key="1">
    <source>
        <dbReference type="SAM" id="MobiDB-lite"/>
    </source>
</evidence>
<gene>
    <name evidence="2" type="ORF">TWF506_009744</name>
</gene>
<sequence length="425" mass="49228">MERLENTMEDVTVPGLEAKANTKTITATKSSMQHADKPDIKDLARDSEPIDPNEPVQNDLGVIGQQARKLTPREYPFCTVSKSQGFFDALESKPGFRWENVLNNSVKEENAFKDFLEEAKLMLEDIGYEYEIVRAEECPEVPVKIGLEAECKEVFDEVELLRAKLRQLQITCLTKEMGVRSSALLEVAKEILHYFIKLDAIDDYLDMMVENPDWEASPCTWASMRYLFNQISQGCYGIILDPEYRFLEDQAALDLRHPLELFQMCAKTVKSQQQRIHLLWNILRENLDRIERHRFQSSKISQNRDLEITIGCVRLLRKALKTLAIFESINNLFKEFREKVHRIQSNAAIIEFTQKVQKANGCEYKQTSRSVQEARQLVVEILKRPGPNTSWIGVIQSPWQGNQLPISFWEEVENKILKLRDVDKD</sequence>
<feature type="compositionally biased region" description="Basic and acidic residues" evidence="1">
    <location>
        <begin position="34"/>
        <end position="48"/>
    </location>
</feature>
<reference evidence="2 3" key="1">
    <citation type="submission" date="2019-10" db="EMBL/GenBank/DDBJ databases">
        <authorList>
            <person name="Palmer J.M."/>
        </authorList>
    </citation>
    <scope>NUCLEOTIDE SEQUENCE [LARGE SCALE GENOMIC DNA]</scope>
    <source>
        <strain evidence="2 3">TWF506</strain>
    </source>
</reference>
<proteinExistence type="predicted"/>
<organism evidence="2 3">
    <name type="scientific">Arthrobotrys conoides</name>
    <dbReference type="NCBI Taxonomy" id="74498"/>
    <lineage>
        <taxon>Eukaryota</taxon>
        <taxon>Fungi</taxon>
        <taxon>Dikarya</taxon>
        <taxon>Ascomycota</taxon>
        <taxon>Pezizomycotina</taxon>
        <taxon>Orbiliomycetes</taxon>
        <taxon>Orbiliales</taxon>
        <taxon>Orbiliaceae</taxon>
        <taxon>Arthrobotrys</taxon>
    </lineage>
</organism>
<dbReference type="EMBL" id="JAVHJM010000007">
    <property type="protein sequence ID" value="KAK6510641.1"/>
    <property type="molecule type" value="Genomic_DNA"/>
</dbReference>
<feature type="region of interest" description="Disordered" evidence="1">
    <location>
        <begin position="1"/>
        <end position="58"/>
    </location>
</feature>
<keyword evidence="3" id="KW-1185">Reference proteome</keyword>
<dbReference type="AlphaFoldDB" id="A0AAN8RWK8"/>
<feature type="compositionally biased region" description="Low complexity" evidence="1">
    <location>
        <begin position="18"/>
        <end position="29"/>
    </location>
</feature>
<name>A0AAN8RWK8_9PEZI</name>
<evidence type="ECO:0000313" key="2">
    <source>
        <dbReference type="EMBL" id="KAK6510641.1"/>
    </source>
</evidence>
<accession>A0AAN8RWK8</accession>
<dbReference type="Proteomes" id="UP001307849">
    <property type="component" value="Unassembled WGS sequence"/>
</dbReference>